<comment type="PTM">
    <text evidence="7">Carboxylation is probably crucial for Mg(2+) binding and, consequently, for the gamma-phosphate positioning of ATP.</text>
</comment>
<dbReference type="GO" id="GO:0008765">
    <property type="term" value="F:UDP-N-acetylmuramoylalanyl-D-glutamate-2,6-diaminopimelate ligase activity"/>
    <property type="evidence" value="ECO:0007669"/>
    <property type="project" value="UniProtKB-UniRule"/>
</dbReference>
<evidence type="ECO:0000256" key="4">
    <source>
        <dbReference type="ARBA" id="ARBA00022984"/>
    </source>
</evidence>
<feature type="domain" description="Mur ligase C-terminal" evidence="10">
    <location>
        <begin position="353"/>
        <end position="486"/>
    </location>
</feature>
<comment type="cofactor">
    <cofactor evidence="7">
        <name>Mg(2+)</name>
        <dbReference type="ChEBI" id="CHEBI:18420"/>
    </cofactor>
</comment>
<dbReference type="PANTHER" id="PTHR23135:SF4">
    <property type="entry name" value="UDP-N-ACETYLMURAMOYL-L-ALANYL-D-GLUTAMATE--2,6-DIAMINOPIMELATE LIGASE MURE HOMOLOG, CHLOROPLASTIC"/>
    <property type="match status" value="1"/>
</dbReference>
<sequence length="518" mass="54572">MGSTQPTRVTLFRDVDETLAWLRRVAPQAVLRTDSRQVLSGDVFIAWPGLAQDGRRHVPAALAAGAAACLVEADGIEAFDFGADARIAALPALKASTAPLAAAWHGHPSRLLDVVATTGTNGKTSTAWWLAQALSLAGRRCGVVGTLGVGEPPSRVAPEARVISTGLTTPDPVTLQRALRDFAARGFAACAMEASSIGVTEHRLDAMKIDVALFTNFTPDHLDYHGSMAAYWQAKRALFDWPGLRAAVINIDDPQGAILADELQAEGRLEVWTCSTRPSARPARLQAGDLRYDGAGLCLLLTEEAGAPVAVRTGLIGDYNAANVVGVIGVLRALGLPLAQVAALAADFTPVPGRMQRVEPPAGATDLPQVVVDYAHTPDALEKALQALRPFAQARGGRLWCVFGCGGNRDATKRPVMGRIAQALADEVVLTSDNPRHESPAAILRDIQAGCTPAPTLACLEDRAAAIATVLHDADAADVVLIAGKGHEDYQETAGVRHHFSDLEQAEAALQRRTSTAA</sequence>
<keyword evidence="2 7" id="KW-0132">Cell division</keyword>
<feature type="binding site" evidence="7">
    <location>
        <position position="203"/>
    </location>
    <ligand>
        <name>UDP-N-acetyl-alpha-D-muramoyl-L-alanyl-D-glutamate</name>
        <dbReference type="ChEBI" id="CHEBI:83900"/>
    </ligand>
</feature>
<name>A0A5C1Q2V9_9BURK</name>
<feature type="modified residue" description="N6-carboxylysine" evidence="7">
    <location>
        <position position="235"/>
    </location>
</feature>
<dbReference type="GO" id="GO:0005737">
    <property type="term" value="C:cytoplasm"/>
    <property type="evidence" value="ECO:0007669"/>
    <property type="project" value="UniProtKB-SubCell"/>
</dbReference>
<comment type="catalytic activity">
    <reaction evidence="7">
        <text>UDP-N-acetyl-alpha-D-muramoyl-L-alanyl-D-glutamate + meso-2,6-diaminopimelate + ATP = UDP-N-acetyl-alpha-D-muramoyl-L-alanyl-gamma-D-glutamyl-meso-2,6-diaminopimelate + ADP + phosphate + H(+)</text>
        <dbReference type="Rhea" id="RHEA:23676"/>
        <dbReference type="ChEBI" id="CHEBI:15378"/>
        <dbReference type="ChEBI" id="CHEBI:30616"/>
        <dbReference type="ChEBI" id="CHEBI:43474"/>
        <dbReference type="ChEBI" id="CHEBI:57791"/>
        <dbReference type="ChEBI" id="CHEBI:83900"/>
        <dbReference type="ChEBI" id="CHEBI:83905"/>
        <dbReference type="ChEBI" id="CHEBI:456216"/>
        <dbReference type="EC" id="6.3.2.13"/>
    </reaction>
</comment>
<feature type="binding site" evidence="7">
    <location>
        <begin position="433"/>
        <end position="436"/>
    </location>
    <ligand>
        <name>meso-2,6-diaminopimelate</name>
        <dbReference type="ChEBI" id="CHEBI:57791"/>
    </ligand>
</feature>
<comment type="similarity">
    <text evidence="1 7">Belongs to the MurCDEF family. MurE subfamily.</text>
</comment>
<reference evidence="13 14" key="1">
    <citation type="submission" date="2019-02" db="EMBL/GenBank/DDBJ databases">
        <title>Complete Genome Sequence and Methylome Analysis of Sphaerotilus natans subsp. sulfidivorans D-507.</title>
        <authorList>
            <person name="Fomenkov A."/>
            <person name="Gridneva E."/>
            <person name="Smolyakov D."/>
            <person name="Dubinina G."/>
            <person name="Vincze T."/>
            <person name="Grabovich M."/>
            <person name="Roberts R.J."/>
        </authorList>
    </citation>
    <scope>NUCLEOTIDE SEQUENCE [LARGE SCALE GENOMIC DNA]</scope>
    <source>
        <strain evidence="13 14">D-507</strain>
    </source>
</reference>
<keyword evidence="4 7" id="KW-0573">Peptidoglycan synthesis</keyword>
<gene>
    <name evidence="7" type="primary">murE</name>
    <name evidence="12" type="ORF">ABIC99_003788</name>
    <name evidence="13" type="ORF">EWH46_14755</name>
</gene>
<keyword evidence="3 7" id="KW-0133">Cell shape</keyword>
<dbReference type="SUPFAM" id="SSF63418">
    <property type="entry name" value="MurE/MurF N-terminal domain"/>
    <property type="match status" value="1"/>
</dbReference>
<dbReference type="Pfam" id="PF02875">
    <property type="entry name" value="Mur_ligase_C"/>
    <property type="match status" value="1"/>
</dbReference>
<keyword evidence="7" id="KW-0963">Cytoplasm</keyword>
<dbReference type="InterPro" id="IPR004101">
    <property type="entry name" value="Mur_ligase_C"/>
</dbReference>
<evidence type="ECO:0000256" key="7">
    <source>
        <dbReference type="HAMAP-Rule" id="MF_00208"/>
    </source>
</evidence>
<dbReference type="NCBIfam" id="TIGR01085">
    <property type="entry name" value="murE"/>
    <property type="match status" value="1"/>
</dbReference>
<dbReference type="InterPro" id="IPR013221">
    <property type="entry name" value="Mur_ligase_cen"/>
</dbReference>
<evidence type="ECO:0000313" key="13">
    <source>
        <dbReference type="EMBL" id="QEN01907.1"/>
    </source>
</evidence>
<dbReference type="InterPro" id="IPR000713">
    <property type="entry name" value="Mur_ligase_N"/>
</dbReference>
<evidence type="ECO:0000256" key="3">
    <source>
        <dbReference type="ARBA" id="ARBA00022960"/>
    </source>
</evidence>
<comment type="pathway">
    <text evidence="7 8">Cell wall biogenesis; peptidoglycan biosynthesis.</text>
</comment>
<dbReference type="GO" id="GO:0008360">
    <property type="term" value="P:regulation of cell shape"/>
    <property type="evidence" value="ECO:0007669"/>
    <property type="project" value="UniProtKB-KW"/>
</dbReference>
<keyword evidence="15" id="KW-1185">Reference proteome</keyword>
<dbReference type="Pfam" id="PF08245">
    <property type="entry name" value="Mur_ligase_M"/>
    <property type="match status" value="1"/>
</dbReference>
<dbReference type="NCBIfam" id="NF001126">
    <property type="entry name" value="PRK00139.1-4"/>
    <property type="match status" value="1"/>
</dbReference>
<dbReference type="GO" id="GO:0000287">
    <property type="term" value="F:magnesium ion binding"/>
    <property type="evidence" value="ECO:0007669"/>
    <property type="project" value="UniProtKB-UniRule"/>
</dbReference>
<dbReference type="Proteomes" id="UP000323522">
    <property type="component" value="Chromosome"/>
</dbReference>
<feature type="binding site" evidence="7">
    <location>
        <position position="195"/>
    </location>
    <ligand>
        <name>UDP-N-acetyl-alpha-D-muramoyl-L-alanyl-D-glutamate</name>
        <dbReference type="ChEBI" id="CHEBI:83900"/>
    </ligand>
</feature>
<dbReference type="AlphaFoldDB" id="A0A5C1Q2V9"/>
<feature type="short sequence motif" description="Meso-diaminopimelate recognition motif" evidence="7">
    <location>
        <begin position="433"/>
        <end position="436"/>
    </location>
</feature>
<feature type="binding site" evidence="7">
    <location>
        <position position="35"/>
    </location>
    <ligand>
        <name>UDP-N-acetyl-alpha-D-muramoyl-L-alanyl-D-glutamate</name>
        <dbReference type="ChEBI" id="CHEBI:83900"/>
    </ligand>
</feature>
<dbReference type="GO" id="GO:0071555">
    <property type="term" value="P:cell wall organization"/>
    <property type="evidence" value="ECO:0007669"/>
    <property type="project" value="UniProtKB-KW"/>
</dbReference>
<dbReference type="UniPathway" id="UPA00219"/>
<dbReference type="EC" id="6.3.2.13" evidence="7"/>
<dbReference type="RefSeq" id="WP_149504565.1">
    <property type="nucleotide sequence ID" value="NZ_CP035708.1"/>
</dbReference>
<keyword evidence="6 7" id="KW-0961">Cell wall biogenesis/degradation</keyword>
<comment type="function">
    <text evidence="7">Catalyzes the addition of meso-diaminopimelic acid to the nucleotide precursor UDP-N-acetylmuramoyl-L-alanyl-D-glutamate (UMAG) in the biosynthesis of bacterial cell-wall peptidoglycan.</text>
</comment>
<dbReference type="Pfam" id="PF01225">
    <property type="entry name" value="Mur_ligase"/>
    <property type="match status" value="1"/>
</dbReference>
<dbReference type="InterPro" id="IPR036565">
    <property type="entry name" value="Mur-like_cat_sf"/>
</dbReference>
<feature type="binding site" evidence="7">
    <location>
        <position position="484"/>
    </location>
    <ligand>
        <name>meso-2,6-diaminopimelate</name>
        <dbReference type="ChEBI" id="CHEBI:57791"/>
    </ligand>
</feature>
<comment type="subcellular location">
    <subcellularLocation>
        <location evidence="7 8">Cytoplasm</location>
    </subcellularLocation>
</comment>
<feature type="binding site" evidence="7">
    <location>
        <begin position="168"/>
        <end position="169"/>
    </location>
    <ligand>
        <name>UDP-N-acetyl-alpha-D-muramoyl-L-alanyl-D-glutamate</name>
        <dbReference type="ChEBI" id="CHEBI:83900"/>
    </ligand>
</feature>
<evidence type="ECO:0000259" key="9">
    <source>
        <dbReference type="Pfam" id="PF01225"/>
    </source>
</evidence>
<keyword evidence="7" id="KW-0547">Nucleotide-binding</keyword>
<dbReference type="Gene3D" id="3.40.1190.10">
    <property type="entry name" value="Mur-like, catalytic domain"/>
    <property type="match status" value="1"/>
</dbReference>
<dbReference type="KEGG" id="snn:EWH46_14755"/>
<evidence type="ECO:0000256" key="2">
    <source>
        <dbReference type="ARBA" id="ARBA00022618"/>
    </source>
</evidence>
<dbReference type="EMBL" id="JBEPLS010000028">
    <property type="protein sequence ID" value="MET3605953.1"/>
    <property type="molecule type" value="Genomic_DNA"/>
</dbReference>
<keyword evidence="7" id="KW-0067">ATP-binding</keyword>
<feature type="binding site" evidence="7">
    <location>
        <begin position="119"/>
        <end position="125"/>
    </location>
    <ligand>
        <name>ATP</name>
        <dbReference type="ChEBI" id="CHEBI:30616"/>
    </ligand>
</feature>
<dbReference type="InterPro" id="IPR005761">
    <property type="entry name" value="UDP-N-AcMur-Glu-dNH2Pim_ligase"/>
</dbReference>
<dbReference type="InterPro" id="IPR036615">
    <property type="entry name" value="Mur_ligase_C_dom_sf"/>
</dbReference>
<protein>
    <recommendedName>
        <fullName evidence="7">UDP-N-acetylmuramoyl-L-alanyl-D-glutamate--2,6-diaminopimelate ligase</fullName>
        <ecNumber evidence="7">6.3.2.13</ecNumber>
    </recommendedName>
    <alternativeName>
        <fullName evidence="7">Meso-A2pm-adding enzyme</fullName>
    </alternativeName>
    <alternativeName>
        <fullName evidence="7">Meso-diaminopimelate-adding enzyme</fullName>
    </alternativeName>
    <alternativeName>
        <fullName evidence="7">UDP-MurNAc-L-Ala-D-Glu:meso-diaminopimelate ligase</fullName>
    </alternativeName>
    <alternativeName>
        <fullName evidence="7">UDP-MurNAc-tripeptide synthetase</fullName>
    </alternativeName>
    <alternativeName>
        <fullName evidence="7">UDP-N-acetylmuramyl-tripeptide synthetase</fullName>
    </alternativeName>
</protein>
<evidence type="ECO:0000313" key="14">
    <source>
        <dbReference type="Proteomes" id="UP000323522"/>
    </source>
</evidence>
<dbReference type="InterPro" id="IPR035911">
    <property type="entry name" value="MurE/MurF_N"/>
</dbReference>
<reference evidence="12 15" key="2">
    <citation type="submission" date="2024-06" db="EMBL/GenBank/DDBJ databases">
        <title>Genomic Encyclopedia of Type Strains, Phase IV (KMG-IV): sequencing the most valuable type-strain genomes for metagenomic binning, comparative biology and taxonomic classification.</title>
        <authorList>
            <person name="Goeker M."/>
        </authorList>
    </citation>
    <scope>NUCLEOTIDE SEQUENCE [LARGE SCALE GENOMIC DNA]</scope>
    <source>
        <strain evidence="12 15">D-501</strain>
    </source>
</reference>
<evidence type="ECO:0000259" key="11">
    <source>
        <dbReference type="Pfam" id="PF08245"/>
    </source>
</evidence>
<feature type="domain" description="Mur ligase N-terminal catalytic" evidence="9">
    <location>
        <begin position="31"/>
        <end position="75"/>
    </location>
</feature>
<dbReference type="Gene3D" id="3.90.190.20">
    <property type="entry name" value="Mur ligase, C-terminal domain"/>
    <property type="match status" value="1"/>
</dbReference>
<proteinExistence type="inferred from homology"/>
<organism evidence="13 14">
    <name type="scientific">Sphaerotilus sulfidivorans</name>
    <dbReference type="NCBI Taxonomy" id="639200"/>
    <lineage>
        <taxon>Bacteria</taxon>
        <taxon>Pseudomonadati</taxon>
        <taxon>Pseudomonadota</taxon>
        <taxon>Betaproteobacteria</taxon>
        <taxon>Burkholderiales</taxon>
        <taxon>Sphaerotilaceae</taxon>
        <taxon>Sphaerotilus</taxon>
    </lineage>
</organism>
<dbReference type="GO" id="GO:0005524">
    <property type="term" value="F:ATP binding"/>
    <property type="evidence" value="ECO:0007669"/>
    <property type="project" value="UniProtKB-UniRule"/>
</dbReference>
<dbReference type="SUPFAM" id="SSF53623">
    <property type="entry name" value="MurD-like peptide ligases, catalytic domain"/>
    <property type="match status" value="1"/>
</dbReference>
<evidence type="ECO:0000259" key="10">
    <source>
        <dbReference type="Pfam" id="PF02875"/>
    </source>
</evidence>
<evidence type="ECO:0000313" key="15">
    <source>
        <dbReference type="Proteomes" id="UP001549111"/>
    </source>
</evidence>
<evidence type="ECO:0000256" key="5">
    <source>
        <dbReference type="ARBA" id="ARBA00023306"/>
    </source>
</evidence>
<feature type="domain" description="Mur ligase central" evidence="11">
    <location>
        <begin position="118"/>
        <end position="330"/>
    </location>
</feature>
<dbReference type="PANTHER" id="PTHR23135">
    <property type="entry name" value="MUR LIGASE FAMILY MEMBER"/>
    <property type="match status" value="1"/>
</dbReference>
<evidence type="ECO:0000256" key="6">
    <source>
        <dbReference type="ARBA" id="ARBA00023316"/>
    </source>
</evidence>
<feature type="binding site" evidence="7">
    <location>
        <position position="488"/>
    </location>
    <ligand>
        <name>meso-2,6-diaminopimelate</name>
        <dbReference type="ChEBI" id="CHEBI:57791"/>
    </ligand>
</feature>
<dbReference type="GO" id="GO:0051301">
    <property type="term" value="P:cell division"/>
    <property type="evidence" value="ECO:0007669"/>
    <property type="project" value="UniProtKB-KW"/>
</dbReference>
<feature type="binding site" evidence="7">
    <location>
        <position position="409"/>
    </location>
    <ligand>
        <name>meso-2,6-diaminopimelate</name>
        <dbReference type="ChEBI" id="CHEBI:57791"/>
    </ligand>
</feature>
<dbReference type="HAMAP" id="MF_00208">
    <property type="entry name" value="MurE"/>
    <property type="match status" value="1"/>
</dbReference>
<keyword evidence="7 13" id="KW-0436">Ligase</keyword>
<evidence type="ECO:0000256" key="8">
    <source>
        <dbReference type="RuleBase" id="RU004135"/>
    </source>
</evidence>
<dbReference type="Proteomes" id="UP001549111">
    <property type="component" value="Unassembled WGS sequence"/>
</dbReference>
<dbReference type="SUPFAM" id="SSF53244">
    <property type="entry name" value="MurD-like peptide ligases, peptide-binding domain"/>
    <property type="match status" value="1"/>
</dbReference>
<dbReference type="OrthoDB" id="9800958at2"/>
<keyword evidence="7" id="KW-0460">Magnesium</keyword>
<dbReference type="Gene3D" id="3.40.1390.10">
    <property type="entry name" value="MurE/MurF, N-terminal domain"/>
    <property type="match status" value="1"/>
</dbReference>
<comment type="caution">
    <text evidence="7">Lacks conserved residue(s) required for the propagation of feature annotation.</text>
</comment>
<keyword evidence="5 7" id="KW-0131">Cell cycle</keyword>
<evidence type="ECO:0000256" key="1">
    <source>
        <dbReference type="ARBA" id="ARBA00005898"/>
    </source>
</evidence>
<dbReference type="EMBL" id="CP035708">
    <property type="protein sequence ID" value="QEN01907.1"/>
    <property type="molecule type" value="Genomic_DNA"/>
</dbReference>
<accession>A0A5C1Q2V9</accession>
<evidence type="ECO:0000313" key="12">
    <source>
        <dbReference type="EMBL" id="MET3605953.1"/>
    </source>
</evidence>
<dbReference type="GO" id="GO:0009252">
    <property type="term" value="P:peptidoglycan biosynthetic process"/>
    <property type="evidence" value="ECO:0007669"/>
    <property type="project" value="UniProtKB-UniRule"/>
</dbReference>